<protein>
    <recommendedName>
        <fullName evidence="1">DNA-binding transcriptional repressor CapW winged helix-turn-helix domain-containing protein</fullName>
    </recommendedName>
</protein>
<dbReference type="InterPro" id="IPR059019">
    <property type="entry name" value="WHD_CapW"/>
</dbReference>
<comment type="caution">
    <text evidence="2">The sequence shown here is derived from an EMBL/GenBank/DDBJ whole genome shotgun (WGS) entry which is preliminary data.</text>
</comment>
<organism evidence="2 3">
    <name type="scientific">Vibrio agarivorans</name>
    <dbReference type="NCBI Taxonomy" id="153622"/>
    <lineage>
        <taxon>Bacteria</taxon>
        <taxon>Pseudomonadati</taxon>
        <taxon>Pseudomonadota</taxon>
        <taxon>Gammaproteobacteria</taxon>
        <taxon>Vibrionales</taxon>
        <taxon>Vibrionaceae</taxon>
        <taxon>Vibrio</taxon>
    </lineage>
</organism>
<accession>A0ABT7Y7B8</accession>
<evidence type="ECO:0000313" key="2">
    <source>
        <dbReference type="EMBL" id="MDN2483845.1"/>
    </source>
</evidence>
<dbReference type="RefSeq" id="WP_289964003.1">
    <property type="nucleotide sequence ID" value="NZ_JAUEOZ010000003.1"/>
</dbReference>
<sequence length="109" mass="12688">MKLSTKKQTVIVMSFIEAHIELYQELNINTICDAFGYNRGTATNYLNRYKELKPSNLRYLLEGTKSRYVRGISFERLVLEGSALEFLNMVDALYSDAALQRFEERYSLT</sequence>
<evidence type="ECO:0000313" key="3">
    <source>
        <dbReference type="Proteomes" id="UP001169719"/>
    </source>
</evidence>
<reference evidence="2" key="1">
    <citation type="submission" date="2024-05" db="EMBL/GenBank/DDBJ databases">
        <title>Genome Sequences of Four Agar- Degrading Marine Bacteria.</title>
        <authorList>
            <person name="Phillips E.K."/>
            <person name="Shaffer J.C."/>
            <person name="Henson M.W."/>
            <person name="Temperton B."/>
            <person name="Thrash C.J."/>
            <person name="Martin M.O."/>
        </authorList>
    </citation>
    <scope>NUCLEOTIDE SEQUENCE</scope>
    <source>
        <strain evidence="2">EKP203</strain>
    </source>
</reference>
<dbReference type="Pfam" id="PF26109">
    <property type="entry name" value="WHD_BrxR"/>
    <property type="match status" value="1"/>
</dbReference>
<evidence type="ECO:0000259" key="1">
    <source>
        <dbReference type="Pfam" id="PF26109"/>
    </source>
</evidence>
<proteinExistence type="predicted"/>
<keyword evidence="3" id="KW-1185">Reference proteome</keyword>
<dbReference type="EMBL" id="JAUEOZ010000003">
    <property type="protein sequence ID" value="MDN2483845.1"/>
    <property type="molecule type" value="Genomic_DNA"/>
</dbReference>
<name>A0ABT7Y7B8_9VIBR</name>
<dbReference type="Proteomes" id="UP001169719">
    <property type="component" value="Unassembled WGS sequence"/>
</dbReference>
<gene>
    <name evidence="2" type="ORF">QWJ08_21055</name>
</gene>
<feature type="domain" description="DNA-binding transcriptional repressor CapW winged helix-turn-helix" evidence="1">
    <location>
        <begin position="13"/>
        <end position="91"/>
    </location>
</feature>